<sequence length="380" mass="39949">MDTAVRARPRPVLVPPGPARVPGVEPQPGRAAVRRHVALIASAHHPIREPFAGGLEAHTWELTHRLRERGHRVDAYAAAGSDPGLDVHAMTPVPIARSGGSAPAGWFMAEHHAHLAVMRELAATGSGIDLVHNNSLHYLPLSLADTLAVPVLTTLHTPPIPWLETVIRARRPGRRTFAAVSEYTAAQWRACGAEVRVVRNGVDTARWTPGPGGGSPVWSGRIVPEKGPVEAIRAARLAGTGLRLAGPVSDPRFFDDAVAPLLGDGVSYVGHLGHQELARLVGSASVAVVSPCWDEPYGLVVAEALACGTPVAGFARGALPEIVDRRSGVLAAPGDVDALAVAIRRAEELDRADARDRAVTSCSAAAMIAGYEALYAEMCA</sequence>
<feature type="region of interest" description="Disordered" evidence="3">
    <location>
        <begin position="1"/>
        <end position="29"/>
    </location>
</feature>
<comment type="caution">
    <text evidence="6">The sequence shown here is derived from an EMBL/GenBank/DDBJ whole genome shotgun (WGS) entry which is preliminary data.</text>
</comment>
<keyword evidence="2 6" id="KW-0808">Transferase</keyword>
<gene>
    <name evidence="6" type="ORF">EV383_4177</name>
</gene>
<dbReference type="PANTHER" id="PTHR45947">
    <property type="entry name" value="SULFOQUINOVOSYL TRANSFERASE SQD2"/>
    <property type="match status" value="1"/>
</dbReference>
<name>A0A4Q7UYR0_PSEST</name>
<dbReference type="AlphaFoldDB" id="A0A4Q7UYR0"/>
<dbReference type="Gene3D" id="3.40.50.2000">
    <property type="entry name" value="Glycogen Phosphorylase B"/>
    <property type="match status" value="2"/>
</dbReference>
<protein>
    <submittedName>
        <fullName evidence="6">Glycosyltransferase involved in cell wall biosynthesis</fullName>
    </submittedName>
</protein>
<dbReference type="GO" id="GO:1901137">
    <property type="term" value="P:carbohydrate derivative biosynthetic process"/>
    <property type="evidence" value="ECO:0007669"/>
    <property type="project" value="UniProtKB-ARBA"/>
</dbReference>
<evidence type="ECO:0000256" key="1">
    <source>
        <dbReference type="ARBA" id="ARBA00022676"/>
    </source>
</evidence>
<feature type="domain" description="Glycosyltransferase subfamily 4-like N-terminal" evidence="5">
    <location>
        <begin position="53"/>
        <end position="206"/>
    </location>
</feature>
<keyword evidence="1" id="KW-0328">Glycosyltransferase</keyword>
<dbReference type="Pfam" id="PF13439">
    <property type="entry name" value="Glyco_transf_4"/>
    <property type="match status" value="1"/>
</dbReference>
<organism evidence="6 7">
    <name type="scientific">Pseudonocardia sediminis</name>
    <dbReference type="NCBI Taxonomy" id="1397368"/>
    <lineage>
        <taxon>Bacteria</taxon>
        <taxon>Bacillati</taxon>
        <taxon>Actinomycetota</taxon>
        <taxon>Actinomycetes</taxon>
        <taxon>Pseudonocardiales</taxon>
        <taxon>Pseudonocardiaceae</taxon>
        <taxon>Pseudonocardia</taxon>
    </lineage>
</organism>
<dbReference type="InterPro" id="IPR001296">
    <property type="entry name" value="Glyco_trans_1"/>
</dbReference>
<dbReference type="InterPro" id="IPR028098">
    <property type="entry name" value="Glyco_trans_4-like_N"/>
</dbReference>
<dbReference type="Proteomes" id="UP000291591">
    <property type="component" value="Unassembled WGS sequence"/>
</dbReference>
<dbReference type="InterPro" id="IPR050194">
    <property type="entry name" value="Glycosyltransferase_grp1"/>
</dbReference>
<evidence type="ECO:0000313" key="7">
    <source>
        <dbReference type="Proteomes" id="UP000291591"/>
    </source>
</evidence>
<dbReference type="OrthoDB" id="9809227at2"/>
<keyword evidence="7" id="KW-1185">Reference proteome</keyword>
<evidence type="ECO:0000259" key="5">
    <source>
        <dbReference type="Pfam" id="PF13439"/>
    </source>
</evidence>
<dbReference type="PANTHER" id="PTHR45947:SF3">
    <property type="entry name" value="SULFOQUINOVOSYL TRANSFERASE SQD2"/>
    <property type="match status" value="1"/>
</dbReference>
<dbReference type="GO" id="GO:0016757">
    <property type="term" value="F:glycosyltransferase activity"/>
    <property type="evidence" value="ECO:0007669"/>
    <property type="project" value="UniProtKB-KW"/>
</dbReference>
<dbReference type="Pfam" id="PF00534">
    <property type="entry name" value="Glycos_transf_1"/>
    <property type="match status" value="1"/>
</dbReference>
<feature type="domain" description="Glycosyl transferase family 1" evidence="4">
    <location>
        <begin position="219"/>
        <end position="353"/>
    </location>
</feature>
<accession>A0A4Q7UYR0</accession>
<reference evidence="6 7" key="1">
    <citation type="submission" date="2019-02" db="EMBL/GenBank/DDBJ databases">
        <title>Sequencing the genomes of 1000 actinobacteria strains.</title>
        <authorList>
            <person name="Klenk H.-P."/>
        </authorList>
    </citation>
    <scope>NUCLEOTIDE SEQUENCE [LARGE SCALE GENOMIC DNA]</scope>
    <source>
        <strain evidence="6 7">DSM 45779</strain>
    </source>
</reference>
<evidence type="ECO:0000256" key="3">
    <source>
        <dbReference type="SAM" id="MobiDB-lite"/>
    </source>
</evidence>
<evidence type="ECO:0000259" key="4">
    <source>
        <dbReference type="Pfam" id="PF00534"/>
    </source>
</evidence>
<dbReference type="EMBL" id="SHKL01000001">
    <property type="protein sequence ID" value="RZT87267.1"/>
    <property type="molecule type" value="Genomic_DNA"/>
</dbReference>
<evidence type="ECO:0000256" key="2">
    <source>
        <dbReference type="ARBA" id="ARBA00022679"/>
    </source>
</evidence>
<dbReference type="SUPFAM" id="SSF53756">
    <property type="entry name" value="UDP-Glycosyltransferase/glycogen phosphorylase"/>
    <property type="match status" value="1"/>
</dbReference>
<dbReference type="RefSeq" id="WP_130291444.1">
    <property type="nucleotide sequence ID" value="NZ_SHKL01000001.1"/>
</dbReference>
<evidence type="ECO:0000313" key="6">
    <source>
        <dbReference type="EMBL" id="RZT87267.1"/>
    </source>
</evidence>
<proteinExistence type="predicted"/>